<protein>
    <submittedName>
        <fullName evidence="2">Uncharacterized protein</fullName>
    </submittedName>
</protein>
<evidence type="ECO:0000313" key="3">
    <source>
        <dbReference type="Proteomes" id="UP000095192"/>
    </source>
</evidence>
<feature type="region of interest" description="Disordered" evidence="1">
    <location>
        <begin position="1"/>
        <end position="73"/>
    </location>
</feature>
<keyword evidence="3" id="KW-1185">Reference proteome</keyword>
<dbReference type="Proteomes" id="UP000095192">
    <property type="component" value="Unassembled WGS sequence"/>
</dbReference>
<comment type="caution">
    <text evidence="2">The sequence shown here is derived from an EMBL/GenBank/DDBJ whole genome shotgun (WGS) entry which is preliminary data.</text>
</comment>
<sequence>MKENDRSMKRTPAARKHPPKPQDYASRKTVFLNEMETRYAGGAQKHHKKQADGPKQDEHEYGNVERLNPKQWA</sequence>
<gene>
    <name evidence="2" type="ORF">cyc_05766</name>
</gene>
<organism evidence="2 3">
    <name type="scientific">Cyclospora cayetanensis</name>
    <dbReference type="NCBI Taxonomy" id="88456"/>
    <lineage>
        <taxon>Eukaryota</taxon>
        <taxon>Sar</taxon>
        <taxon>Alveolata</taxon>
        <taxon>Apicomplexa</taxon>
        <taxon>Conoidasida</taxon>
        <taxon>Coccidia</taxon>
        <taxon>Eucoccidiorida</taxon>
        <taxon>Eimeriorina</taxon>
        <taxon>Eimeriidae</taxon>
        <taxon>Cyclospora</taxon>
    </lineage>
</organism>
<evidence type="ECO:0000313" key="2">
    <source>
        <dbReference type="EMBL" id="OEH77138.1"/>
    </source>
</evidence>
<dbReference type="VEuPathDB" id="ToxoDB:cyc_05766"/>
<name>A0A1D3D109_9EIME</name>
<accession>A0A1D3D109</accession>
<reference evidence="2 3" key="1">
    <citation type="journal article" date="2016" name="BMC Genomics">
        <title>Comparative genomics reveals Cyclospora cayetanensis possesses coccidia-like metabolism and invasion components but unique surface antigens.</title>
        <authorList>
            <person name="Liu S."/>
            <person name="Wang L."/>
            <person name="Zheng H."/>
            <person name="Xu Z."/>
            <person name="Roellig D.M."/>
            <person name="Li N."/>
            <person name="Frace M.A."/>
            <person name="Tang K."/>
            <person name="Arrowood M.J."/>
            <person name="Moss D.M."/>
            <person name="Zhang L."/>
            <person name="Feng Y."/>
            <person name="Xiao L."/>
        </authorList>
    </citation>
    <scope>NUCLEOTIDE SEQUENCE [LARGE SCALE GENOMIC DNA]</scope>
    <source>
        <strain evidence="2 3">CHN_HEN01</strain>
    </source>
</reference>
<dbReference type="AlphaFoldDB" id="A0A1D3D109"/>
<dbReference type="InParanoid" id="A0A1D3D109"/>
<feature type="compositionally biased region" description="Basic and acidic residues" evidence="1">
    <location>
        <begin position="50"/>
        <end position="63"/>
    </location>
</feature>
<proteinExistence type="predicted"/>
<dbReference type="EMBL" id="JROU02001199">
    <property type="protein sequence ID" value="OEH77138.1"/>
    <property type="molecule type" value="Genomic_DNA"/>
</dbReference>
<evidence type="ECO:0000256" key="1">
    <source>
        <dbReference type="SAM" id="MobiDB-lite"/>
    </source>
</evidence>